<gene>
    <name evidence="3" type="ORF">SAMN05421543_12631</name>
</gene>
<sequence length="340" mass="36882">MQNQAILLAKRPVGLPGPDTFQFVSSDIPEPREGQVLIRTLWLSVDPYMRGRMNDVKSYTPPFPVGEPIRGGGIGEVVASRHPAYRPGDLITGDLPWQLYALSDGRGIRPVDPNLRPVTAALGVVGMTGLTAYFGLLEVGRPKPGETVVVSGAAGAVGSVAGQLAKMNGCRVVGVAGSNEKIRYLTEELGFDAGINYKTDDLRSALRDACPNGIDVYFDNVGGPVTDAVLFQMNDFGRIVLCGQIAAYNLERPEVGPRLFPLFVMRRLCAQGFIVSDFARRFDEGLRRLAAWHQSGRLKCRETVVEGFERLPDAFLGLFRGDNIGKLLVKVAEPSQPARA</sequence>
<dbReference type="InterPro" id="IPR045010">
    <property type="entry name" value="MDR_fam"/>
</dbReference>
<dbReference type="eggNOG" id="COG2130">
    <property type="taxonomic scope" value="Bacteria"/>
</dbReference>
<evidence type="ECO:0000256" key="1">
    <source>
        <dbReference type="ARBA" id="ARBA00023002"/>
    </source>
</evidence>
<dbReference type="Proteomes" id="UP000183508">
    <property type="component" value="Unassembled WGS sequence"/>
</dbReference>
<dbReference type="PANTHER" id="PTHR43205:SF7">
    <property type="entry name" value="PROSTAGLANDIN REDUCTASE 1"/>
    <property type="match status" value="1"/>
</dbReference>
<dbReference type="FunFam" id="3.40.50.720:FF:000121">
    <property type="entry name" value="Prostaglandin reductase 2"/>
    <property type="match status" value="1"/>
</dbReference>
<dbReference type="Gene3D" id="3.40.50.720">
    <property type="entry name" value="NAD(P)-binding Rossmann-like Domain"/>
    <property type="match status" value="1"/>
</dbReference>
<dbReference type="PANTHER" id="PTHR43205">
    <property type="entry name" value="PROSTAGLANDIN REDUCTASE"/>
    <property type="match status" value="1"/>
</dbReference>
<reference evidence="4" key="1">
    <citation type="submission" date="2016-10" db="EMBL/GenBank/DDBJ databases">
        <authorList>
            <person name="Varghese N."/>
        </authorList>
    </citation>
    <scope>NUCLEOTIDE SEQUENCE [LARGE SCALE GENOMIC DNA]</scope>
    <source>
        <strain evidence="4">DSM 17980</strain>
    </source>
</reference>
<keyword evidence="1" id="KW-0560">Oxidoreductase</keyword>
<proteinExistence type="predicted"/>
<protein>
    <recommendedName>
        <fullName evidence="2">Enoyl reductase (ER) domain-containing protein</fullName>
    </recommendedName>
</protein>
<dbReference type="InterPro" id="IPR020843">
    <property type="entry name" value="ER"/>
</dbReference>
<dbReference type="SUPFAM" id="SSF50129">
    <property type="entry name" value="GroES-like"/>
    <property type="match status" value="2"/>
</dbReference>
<dbReference type="CDD" id="cd05288">
    <property type="entry name" value="PGDH"/>
    <property type="match status" value="1"/>
</dbReference>
<evidence type="ECO:0000259" key="2">
    <source>
        <dbReference type="SMART" id="SM00829"/>
    </source>
</evidence>
<feature type="domain" description="Enoyl reductase (ER)" evidence="2">
    <location>
        <begin position="17"/>
        <end position="329"/>
    </location>
</feature>
<dbReference type="InterPro" id="IPR041694">
    <property type="entry name" value="ADH_N_2"/>
</dbReference>
<evidence type="ECO:0000313" key="4">
    <source>
        <dbReference type="Proteomes" id="UP000183508"/>
    </source>
</evidence>
<dbReference type="STRING" id="392015.SAMN05421543_12631"/>
<dbReference type="SMART" id="SM00829">
    <property type="entry name" value="PKS_ER"/>
    <property type="match status" value="1"/>
</dbReference>
<dbReference type="InterPro" id="IPR011032">
    <property type="entry name" value="GroES-like_sf"/>
</dbReference>
<organism evidence="3 4">
    <name type="scientific">Alicyclobacillus macrosporangiidus</name>
    <dbReference type="NCBI Taxonomy" id="392015"/>
    <lineage>
        <taxon>Bacteria</taxon>
        <taxon>Bacillati</taxon>
        <taxon>Bacillota</taxon>
        <taxon>Bacilli</taxon>
        <taxon>Bacillales</taxon>
        <taxon>Alicyclobacillaceae</taxon>
        <taxon>Alicyclobacillus</taxon>
    </lineage>
</organism>
<evidence type="ECO:0000313" key="3">
    <source>
        <dbReference type="EMBL" id="SFV05354.1"/>
    </source>
</evidence>
<dbReference type="InterPro" id="IPR036291">
    <property type="entry name" value="NAD(P)-bd_dom_sf"/>
</dbReference>
<dbReference type="Gene3D" id="3.90.180.10">
    <property type="entry name" value="Medium-chain alcohol dehydrogenases, catalytic domain"/>
    <property type="match status" value="1"/>
</dbReference>
<dbReference type="EMBL" id="FPBV01000026">
    <property type="protein sequence ID" value="SFV05354.1"/>
    <property type="molecule type" value="Genomic_DNA"/>
</dbReference>
<keyword evidence="4" id="KW-1185">Reference proteome</keyword>
<dbReference type="Pfam" id="PF16884">
    <property type="entry name" value="ADH_N_2"/>
    <property type="match status" value="1"/>
</dbReference>
<dbReference type="AlphaFoldDB" id="A0A1I7L787"/>
<dbReference type="GO" id="GO:0016628">
    <property type="term" value="F:oxidoreductase activity, acting on the CH-CH group of donors, NAD or NADP as acceptor"/>
    <property type="evidence" value="ECO:0007669"/>
    <property type="project" value="InterPro"/>
</dbReference>
<accession>A0A1I7L787</accession>
<dbReference type="InterPro" id="IPR013149">
    <property type="entry name" value="ADH-like_C"/>
</dbReference>
<dbReference type="SUPFAM" id="SSF51735">
    <property type="entry name" value="NAD(P)-binding Rossmann-fold domains"/>
    <property type="match status" value="1"/>
</dbReference>
<name>A0A1I7L787_9BACL</name>
<dbReference type="Pfam" id="PF00107">
    <property type="entry name" value="ADH_zinc_N"/>
    <property type="match status" value="1"/>
</dbReference>